<dbReference type="NCBIfam" id="TIGR00341">
    <property type="entry name" value="TIGR00341 family protein"/>
    <property type="match status" value="1"/>
</dbReference>
<name>A0A191ZJ52_9GAMM</name>
<gene>
    <name evidence="3" type="ORF">A9404_11210</name>
</gene>
<proteinExistence type="predicted"/>
<feature type="transmembrane region" description="Helical" evidence="2">
    <location>
        <begin position="271"/>
        <end position="293"/>
    </location>
</feature>
<dbReference type="STRING" id="1860122.A9404_11210"/>
<reference evidence="3 4" key="1">
    <citation type="submission" date="2016-06" db="EMBL/GenBank/DDBJ databases">
        <title>Insight into the functional genes involving in sulfur oxidation in Pearl River water.</title>
        <authorList>
            <person name="Luo J."/>
            <person name="Tan X."/>
            <person name="Lin W."/>
        </authorList>
    </citation>
    <scope>NUCLEOTIDE SEQUENCE [LARGE SCALE GENOMIC DNA]</scope>
    <source>
        <strain evidence="3 4">LS2</strain>
    </source>
</reference>
<evidence type="ECO:0000256" key="2">
    <source>
        <dbReference type="SAM" id="Phobius"/>
    </source>
</evidence>
<keyword evidence="2" id="KW-1133">Transmembrane helix</keyword>
<feature type="transmembrane region" description="Helical" evidence="2">
    <location>
        <begin position="218"/>
        <end position="236"/>
    </location>
</feature>
<protein>
    <submittedName>
        <fullName evidence="3">TIGR00341 family protein</fullName>
    </submittedName>
</protein>
<dbReference type="KEGG" id="haz:A9404_11210"/>
<dbReference type="AlphaFoldDB" id="A0A191ZJ52"/>
<evidence type="ECO:0000313" key="3">
    <source>
        <dbReference type="EMBL" id="ANJ67872.1"/>
    </source>
</evidence>
<evidence type="ECO:0000313" key="4">
    <source>
        <dbReference type="Proteomes" id="UP000078596"/>
    </source>
</evidence>
<evidence type="ECO:0000256" key="1">
    <source>
        <dbReference type="SAM" id="MobiDB-lite"/>
    </source>
</evidence>
<dbReference type="PANTHER" id="PTHR20992:SF9">
    <property type="entry name" value="AT15442P-RELATED"/>
    <property type="match status" value="1"/>
</dbReference>
<accession>A0A191ZJ52</accession>
<dbReference type="InterPro" id="IPR005240">
    <property type="entry name" value="DUF389"/>
</dbReference>
<organism evidence="3 4">
    <name type="scientific">Halothiobacillus diazotrophicus</name>
    <dbReference type="NCBI Taxonomy" id="1860122"/>
    <lineage>
        <taxon>Bacteria</taxon>
        <taxon>Pseudomonadati</taxon>
        <taxon>Pseudomonadota</taxon>
        <taxon>Gammaproteobacteria</taxon>
        <taxon>Chromatiales</taxon>
        <taxon>Halothiobacillaceae</taxon>
        <taxon>Halothiobacillus</taxon>
    </lineage>
</organism>
<dbReference type="Pfam" id="PF04087">
    <property type="entry name" value="DUF389"/>
    <property type="match status" value="1"/>
</dbReference>
<dbReference type="RefSeq" id="WP_066101616.1">
    <property type="nucleotide sequence ID" value="NZ_CP016027.1"/>
</dbReference>
<dbReference type="Proteomes" id="UP000078596">
    <property type="component" value="Chromosome"/>
</dbReference>
<keyword evidence="2" id="KW-0472">Membrane</keyword>
<feature type="transmembrane region" description="Helical" evidence="2">
    <location>
        <begin position="243"/>
        <end position="265"/>
    </location>
</feature>
<feature type="compositionally biased region" description="Basic and acidic residues" evidence="1">
    <location>
        <begin position="82"/>
        <end position="112"/>
    </location>
</feature>
<sequence length="336" mass="35836">MALKVVEIIAPPKEKSAIARIADEQGVIDWWRSSPFEDERFSTHLMVAPGNFQPLLDELQKVLDRCDQARIIIHDIDATLPKIEKEEEPQNGKGKSGKDQGEKEPSLTREELYEQVETGGRISPTYLLLTGLSTIVAALGMIDNNAAVVIGAMVIAPLLGPNLALALGTTLGDLVLARRAVFAALAGLGLAIFIAWGMTWILPPSSSGELLSRTEVSYTALILALASGAAAVLSLTAGAAIGLVGVMVAVALMPPAAAVGLFLGWGQMTHAYEAALLLLINVTAINISAKLVFVLKGVSPRRWPEKTRARRSSLWSFALWSITLAALVILIALAHR</sequence>
<feature type="transmembrane region" description="Helical" evidence="2">
    <location>
        <begin position="314"/>
        <end position="334"/>
    </location>
</feature>
<feature type="transmembrane region" description="Helical" evidence="2">
    <location>
        <begin position="148"/>
        <end position="168"/>
    </location>
</feature>
<feature type="transmembrane region" description="Helical" evidence="2">
    <location>
        <begin position="125"/>
        <end position="142"/>
    </location>
</feature>
<dbReference type="PANTHER" id="PTHR20992">
    <property type="entry name" value="AT15442P-RELATED"/>
    <property type="match status" value="1"/>
</dbReference>
<keyword evidence="4" id="KW-1185">Reference proteome</keyword>
<feature type="region of interest" description="Disordered" evidence="1">
    <location>
        <begin position="82"/>
        <end position="114"/>
    </location>
</feature>
<dbReference type="EMBL" id="CP016027">
    <property type="protein sequence ID" value="ANJ67872.1"/>
    <property type="molecule type" value="Genomic_DNA"/>
</dbReference>
<feature type="transmembrane region" description="Helical" evidence="2">
    <location>
        <begin position="180"/>
        <end position="198"/>
    </location>
</feature>
<keyword evidence="2" id="KW-0812">Transmembrane</keyword>